<feature type="region of interest" description="Disordered" evidence="7">
    <location>
        <begin position="301"/>
        <end position="332"/>
    </location>
</feature>
<evidence type="ECO:0000256" key="6">
    <source>
        <dbReference type="PROSITE-ProRule" id="PRU10141"/>
    </source>
</evidence>
<dbReference type="PROSITE" id="PS00107">
    <property type="entry name" value="PROTEIN_KINASE_ATP"/>
    <property type="match status" value="1"/>
</dbReference>
<evidence type="ECO:0000313" key="11">
    <source>
        <dbReference type="Proteomes" id="UP000747110"/>
    </source>
</evidence>
<dbReference type="InterPro" id="IPR000719">
    <property type="entry name" value="Prot_kinase_dom"/>
</dbReference>
<evidence type="ECO:0000256" key="5">
    <source>
        <dbReference type="ARBA" id="ARBA00022840"/>
    </source>
</evidence>
<feature type="domain" description="Protein kinase" evidence="8">
    <location>
        <begin position="843"/>
        <end position="1205"/>
    </location>
</feature>
<feature type="binding site" evidence="6">
    <location>
        <position position="870"/>
    </location>
    <ligand>
        <name>ATP</name>
        <dbReference type="ChEBI" id="CHEBI:30616"/>
    </ligand>
</feature>
<keyword evidence="4" id="KW-0418">Kinase</keyword>
<dbReference type="Proteomes" id="UP000747110">
    <property type="component" value="Unassembled WGS sequence"/>
</dbReference>
<dbReference type="Pfam" id="PF07714">
    <property type="entry name" value="PK_Tyr_Ser-Thr"/>
    <property type="match status" value="1"/>
</dbReference>
<keyword evidence="3 6" id="KW-0547">Nucleotide-binding</keyword>
<dbReference type="PANTHER" id="PTHR44329">
    <property type="entry name" value="SERINE/THREONINE-PROTEIN KINASE TNNI3K-RELATED"/>
    <property type="match status" value="1"/>
</dbReference>
<gene>
    <name evidence="9" type="ORF">Vretifemale_10924</name>
    <name evidence="10" type="ORF">Vretimale_1561</name>
</gene>
<dbReference type="InterPro" id="IPR011009">
    <property type="entry name" value="Kinase-like_dom_sf"/>
</dbReference>
<feature type="compositionally biased region" description="Polar residues" evidence="7">
    <location>
        <begin position="353"/>
        <end position="373"/>
    </location>
</feature>
<evidence type="ECO:0000256" key="1">
    <source>
        <dbReference type="ARBA" id="ARBA00022527"/>
    </source>
</evidence>
<name>A0A8J4CL90_9CHLO</name>
<dbReference type="OrthoDB" id="532412at2759"/>
<dbReference type="GO" id="GO:0005524">
    <property type="term" value="F:ATP binding"/>
    <property type="evidence" value="ECO:0007669"/>
    <property type="project" value="UniProtKB-UniRule"/>
</dbReference>
<feature type="compositionally biased region" description="Polar residues" evidence="7">
    <location>
        <begin position="310"/>
        <end position="321"/>
    </location>
</feature>
<evidence type="ECO:0000259" key="8">
    <source>
        <dbReference type="PROSITE" id="PS50011"/>
    </source>
</evidence>
<evidence type="ECO:0000313" key="10">
    <source>
        <dbReference type="EMBL" id="GIL95554.1"/>
    </source>
</evidence>
<proteinExistence type="predicted"/>
<dbReference type="PROSITE" id="PS50011">
    <property type="entry name" value="PROTEIN_KINASE_DOM"/>
    <property type="match status" value="1"/>
</dbReference>
<protein>
    <recommendedName>
        <fullName evidence="8">Protein kinase domain-containing protein</fullName>
    </recommendedName>
</protein>
<feature type="region of interest" description="Disordered" evidence="7">
    <location>
        <begin position="346"/>
        <end position="378"/>
    </location>
</feature>
<organism evidence="9 11">
    <name type="scientific">Volvox reticuliferus</name>
    <dbReference type="NCBI Taxonomy" id="1737510"/>
    <lineage>
        <taxon>Eukaryota</taxon>
        <taxon>Viridiplantae</taxon>
        <taxon>Chlorophyta</taxon>
        <taxon>core chlorophytes</taxon>
        <taxon>Chlorophyceae</taxon>
        <taxon>CS clade</taxon>
        <taxon>Chlamydomonadales</taxon>
        <taxon>Volvocaceae</taxon>
        <taxon>Volvox</taxon>
    </lineage>
</organism>
<dbReference type="InterPro" id="IPR001245">
    <property type="entry name" value="Ser-Thr/Tyr_kinase_cat_dom"/>
</dbReference>
<evidence type="ECO:0000256" key="7">
    <source>
        <dbReference type="SAM" id="MobiDB-lite"/>
    </source>
</evidence>
<feature type="region of interest" description="Disordered" evidence="7">
    <location>
        <begin position="895"/>
        <end position="914"/>
    </location>
</feature>
<dbReference type="AlphaFoldDB" id="A0A8J4CL90"/>
<dbReference type="EMBL" id="BNCQ01000002">
    <property type="protein sequence ID" value="GIL95554.1"/>
    <property type="molecule type" value="Genomic_DNA"/>
</dbReference>
<dbReference type="PROSITE" id="PS00108">
    <property type="entry name" value="PROTEIN_KINASE_ST"/>
    <property type="match status" value="1"/>
</dbReference>
<dbReference type="InterPro" id="IPR017441">
    <property type="entry name" value="Protein_kinase_ATP_BS"/>
</dbReference>
<dbReference type="InterPro" id="IPR051681">
    <property type="entry name" value="Ser/Thr_Kinases-Pseudokinases"/>
</dbReference>
<evidence type="ECO:0000256" key="3">
    <source>
        <dbReference type="ARBA" id="ARBA00022741"/>
    </source>
</evidence>
<evidence type="ECO:0000256" key="2">
    <source>
        <dbReference type="ARBA" id="ARBA00022679"/>
    </source>
</evidence>
<dbReference type="GO" id="GO:0004674">
    <property type="term" value="F:protein serine/threonine kinase activity"/>
    <property type="evidence" value="ECO:0007669"/>
    <property type="project" value="UniProtKB-KW"/>
</dbReference>
<dbReference type="InterPro" id="IPR008271">
    <property type="entry name" value="Ser/Thr_kinase_AS"/>
</dbReference>
<dbReference type="SUPFAM" id="SSF56112">
    <property type="entry name" value="Protein kinase-like (PK-like)"/>
    <property type="match status" value="1"/>
</dbReference>
<dbReference type="PANTHER" id="PTHR44329:SF214">
    <property type="entry name" value="PROTEIN KINASE DOMAIN-CONTAINING PROTEIN"/>
    <property type="match status" value="1"/>
</dbReference>
<dbReference type="SMART" id="SM00220">
    <property type="entry name" value="S_TKc"/>
    <property type="match status" value="1"/>
</dbReference>
<reference evidence="9" key="1">
    <citation type="journal article" date="2021" name="Proc. Natl. Acad. Sci. U.S.A.">
        <title>Three genomes in the algal genus Volvox reveal the fate of a haploid sex-determining region after a transition to homothallism.</title>
        <authorList>
            <person name="Yamamoto K."/>
            <person name="Hamaji T."/>
            <person name="Kawai-Toyooka H."/>
            <person name="Matsuzaki R."/>
            <person name="Takahashi F."/>
            <person name="Nishimura Y."/>
            <person name="Kawachi M."/>
            <person name="Noguchi H."/>
            <person name="Minakuchi Y."/>
            <person name="Umen J.G."/>
            <person name="Toyoda A."/>
            <person name="Nozaki H."/>
        </authorList>
    </citation>
    <scope>NUCLEOTIDE SEQUENCE</scope>
    <source>
        <strain evidence="10">NIES-3785</strain>
        <strain evidence="9">NIES-3786</strain>
    </source>
</reference>
<dbReference type="Proteomes" id="UP000722791">
    <property type="component" value="Unassembled WGS sequence"/>
</dbReference>
<accession>A0A8J4CL90</accession>
<keyword evidence="1" id="KW-0723">Serine/threonine-protein kinase</keyword>
<dbReference type="EMBL" id="BNCP01000022">
    <property type="protein sequence ID" value="GIL81999.1"/>
    <property type="molecule type" value="Genomic_DNA"/>
</dbReference>
<keyword evidence="2" id="KW-0808">Transferase</keyword>
<keyword evidence="5 6" id="KW-0067">ATP-binding</keyword>
<dbReference type="Gene3D" id="3.30.200.20">
    <property type="entry name" value="Phosphorylase Kinase, domain 1"/>
    <property type="match status" value="1"/>
</dbReference>
<sequence>MRVMGLSEFFRCLCGVSSNPQTTLSHSHIIKKHEADPEQDGNQEVVTVDATEELLRLQRELSALSGLSFKSRLTQLLATISAYTNADTSLFGVVDDGHFILLATSHADGAHNILCTAPRHKEISVLQHMFISQRPSSEEYRVSDTNSLFNGDGLHTMYAIPLFGGPTVAGALLLETVSGSAVSGKPLSGFQAPASLDQERERLARRWLFSTPTLLQQLGLAVSMSLGIDGEQLQWLARALHRVANCGSMSSLVWELCEDFAVHVKRRFIVEANVRAALMPRTNAPLGLLFHAHPCSNRSKVQDPSGVLSGRSSTECSSSAPENAIQGAMPPPGTSKLGLFGSLMTRHRPGALTPSSTTGSDNGAATSRASKLQPSAPLGLSTDQVCTLGRVLTLQSDAMSGGQPADPNQAPAVTSPQCASRTVVIQLPPHIALEAPSVSLHAQAFPLKHSALQALACGPSDGRGNRFSSSQQQPPPGNCIEDVALFLQNVHNPSRDVCLLLGALRSAGQLALPRTMHTAPVTLPPSPPQNGNSLEAACVTGSASWGSPAPASLQSLVLVGLRLGESVLSFYLCFNKRLPGELLLAIRDSCNELFGEVFVDVVRAKMKGSLAAEFETLRSTTPGQFAVLRSASVNGLSHRPVSQGSVSAKTARVITPPRIPQAKALSGCNEPAATPTTAVDAEGAAYANSSKLLHRPSMEPRCSSPAGNTHFIVTGQATAAARTVSFTTERGGVAGDSPFSGASACKPGTFSSRCMPRRQSRELIQQVPILNDDLVSVLLQMRQSEVVCSQGDLRSASLMTVTGVDAATSARQQLDLLVTSIQTTMTTEVNGAMFGTFEDLESLELSDVLGKGGGGVVYKGRLGTQEVAVKVMELPDLDVGEFTATFNPQLLHGATANNTRREPNGNTDSATAAQLPCPAAATTMTKEQLRARRALLRNAMEMAVQGRVSHPNLVQVYATYTNVLVEQRIRADGSSYNCLVPADMGIQDLGLPPLSVMCCAIVAEFADCGSLAAALSSRTFPRHMAAGQHPFQLDLRGVYMTLLDVALALRHLHSLNFVHRDVKPANLLLKSNPRDYRGFTVKLSDFGFVLHLTQITEDGTRYAMVDQACGTVTHMAPELLPGKAHVEASADIYSFGILMWELVSGGVRPFPHLRPDHIPRHVYKGARPIFGELVPLNYRGLAQACWAADPHRRPKAADLVTMVTVQMQELD</sequence>
<evidence type="ECO:0000313" key="9">
    <source>
        <dbReference type="EMBL" id="GIL81999.1"/>
    </source>
</evidence>
<evidence type="ECO:0000256" key="4">
    <source>
        <dbReference type="ARBA" id="ARBA00022777"/>
    </source>
</evidence>
<keyword evidence="11" id="KW-1185">Reference proteome</keyword>
<dbReference type="Gene3D" id="1.10.510.10">
    <property type="entry name" value="Transferase(Phosphotransferase) domain 1"/>
    <property type="match status" value="1"/>
</dbReference>
<comment type="caution">
    <text evidence="9">The sequence shown here is derived from an EMBL/GenBank/DDBJ whole genome shotgun (WGS) entry which is preliminary data.</text>
</comment>